<dbReference type="InterPro" id="IPR043502">
    <property type="entry name" value="DNA/RNA_pol_sf"/>
</dbReference>
<dbReference type="FunFam" id="3.30.70.270:FF:000020">
    <property type="entry name" value="Transposon Tf2-6 polyprotein-like Protein"/>
    <property type="match status" value="1"/>
</dbReference>
<dbReference type="GO" id="GO:0004519">
    <property type="term" value="F:endonuclease activity"/>
    <property type="evidence" value="ECO:0007669"/>
    <property type="project" value="UniProtKB-KW"/>
</dbReference>
<feature type="compositionally biased region" description="Basic and acidic residues" evidence="9">
    <location>
        <begin position="282"/>
        <end position="291"/>
    </location>
</feature>
<dbReference type="InterPro" id="IPR001584">
    <property type="entry name" value="Integrase_cat-core"/>
</dbReference>
<dbReference type="Pfam" id="PF00078">
    <property type="entry name" value="RVT_1"/>
    <property type="match status" value="1"/>
</dbReference>
<feature type="region of interest" description="Disordered" evidence="9">
    <location>
        <begin position="236"/>
        <end position="291"/>
    </location>
</feature>
<evidence type="ECO:0000256" key="6">
    <source>
        <dbReference type="ARBA" id="ARBA00022801"/>
    </source>
</evidence>
<evidence type="ECO:0000256" key="9">
    <source>
        <dbReference type="SAM" id="MobiDB-lite"/>
    </source>
</evidence>
<dbReference type="PROSITE" id="PS50878">
    <property type="entry name" value="RT_POL"/>
    <property type="match status" value="1"/>
</dbReference>
<dbReference type="Gene3D" id="1.10.4020.10">
    <property type="entry name" value="DNA breaking-rejoining enzymes"/>
    <property type="match status" value="1"/>
</dbReference>
<dbReference type="InterPro" id="IPR050951">
    <property type="entry name" value="Retrovirus_Pol_polyprotein"/>
</dbReference>
<dbReference type="GO" id="GO:0008270">
    <property type="term" value="F:zinc ion binding"/>
    <property type="evidence" value="ECO:0007669"/>
    <property type="project" value="UniProtKB-KW"/>
</dbReference>
<dbReference type="FunFam" id="3.30.420.10:FF:000032">
    <property type="entry name" value="Retrovirus-related Pol polyprotein from transposon 297-like Protein"/>
    <property type="match status" value="1"/>
</dbReference>
<dbReference type="PANTHER" id="PTHR37984">
    <property type="entry name" value="PROTEIN CBG26694"/>
    <property type="match status" value="1"/>
</dbReference>
<dbReference type="InterPro" id="IPR043128">
    <property type="entry name" value="Rev_trsase/Diguanyl_cyclase"/>
</dbReference>
<dbReference type="GO" id="GO:0016787">
    <property type="term" value="F:hydrolase activity"/>
    <property type="evidence" value="ECO:0007669"/>
    <property type="project" value="UniProtKB-KW"/>
</dbReference>
<keyword evidence="8" id="KW-0863">Zinc-finger</keyword>
<dbReference type="PROSITE" id="PS50158">
    <property type="entry name" value="ZF_CCHC"/>
    <property type="match status" value="1"/>
</dbReference>
<evidence type="ECO:0000256" key="7">
    <source>
        <dbReference type="ARBA" id="ARBA00022918"/>
    </source>
</evidence>
<dbReference type="GO" id="GO:0003964">
    <property type="term" value="F:RNA-directed DNA polymerase activity"/>
    <property type="evidence" value="ECO:0007669"/>
    <property type="project" value="UniProtKB-KW"/>
</dbReference>
<dbReference type="Gene3D" id="3.30.70.270">
    <property type="match status" value="2"/>
</dbReference>
<reference evidence="13" key="1">
    <citation type="journal article" date="2017" name="Ticks Tick Borne Dis.">
        <title>An insight into the sialome of Hyalomma excavatum.</title>
        <authorList>
            <person name="Ribeiro J.M."/>
            <person name="Slovak M."/>
            <person name="Francischetti I.M."/>
        </authorList>
    </citation>
    <scope>NUCLEOTIDE SEQUENCE</scope>
    <source>
        <strain evidence="13">Samish</strain>
        <tissue evidence="13">Salivary glands</tissue>
    </source>
</reference>
<dbReference type="Pfam" id="PF02023">
    <property type="entry name" value="SCAN"/>
    <property type="match status" value="1"/>
</dbReference>
<keyword evidence="8" id="KW-0479">Metal-binding</keyword>
<feature type="domain" description="Integrase catalytic" evidence="12">
    <location>
        <begin position="664"/>
        <end position="821"/>
    </location>
</feature>
<keyword evidence="6" id="KW-0378">Hydrolase</keyword>
<keyword evidence="3" id="KW-0548">Nucleotidyltransferase</keyword>
<dbReference type="CDD" id="cd09274">
    <property type="entry name" value="RNase_HI_RT_Ty3"/>
    <property type="match status" value="1"/>
</dbReference>
<organism evidence="13">
    <name type="scientific">Hyalomma excavatum</name>
    <dbReference type="NCBI Taxonomy" id="257692"/>
    <lineage>
        <taxon>Eukaryota</taxon>
        <taxon>Metazoa</taxon>
        <taxon>Ecdysozoa</taxon>
        <taxon>Arthropoda</taxon>
        <taxon>Chelicerata</taxon>
        <taxon>Arachnida</taxon>
        <taxon>Acari</taxon>
        <taxon>Parasitiformes</taxon>
        <taxon>Ixodida</taxon>
        <taxon>Ixodoidea</taxon>
        <taxon>Ixodidae</taxon>
        <taxon>Hyalomminae</taxon>
        <taxon>Hyalomma</taxon>
    </lineage>
</organism>
<dbReference type="InterPro" id="IPR012337">
    <property type="entry name" value="RNaseH-like_sf"/>
</dbReference>
<evidence type="ECO:0000256" key="1">
    <source>
        <dbReference type="ARBA" id="ARBA00012493"/>
    </source>
</evidence>
<keyword evidence="7" id="KW-0695">RNA-directed DNA polymerase</keyword>
<keyword evidence="2" id="KW-0808">Transferase</keyword>
<dbReference type="SUPFAM" id="SSF53098">
    <property type="entry name" value="Ribonuclease H-like"/>
    <property type="match status" value="1"/>
</dbReference>
<dbReference type="InterPro" id="IPR001878">
    <property type="entry name" value="Znf_CCHC"/>
</dbReference>
<dbReference type="Gene3D" id="3.30.420.10">
    <property type="entry name" value="Ribonuclease H-like superfamily/Ribonuclease H"/>
    <property type="match status" value="1"/>
</dbReference>
<feature type="non-terminal residue" evidence="13">
    <location>
        <position position="1"/>
    </location>
</feature>
<keyword evidence="8" id="KW-0862">Zinc</keyword>
<dbReference type="GO" id="GO:0003676">
    <property type="term" value="F:nucleic acid binding"/>
    <property type="evidence" value="ECO:0007669"/>
    <property type="project" value="InterPro"/>
</dbReference>
<dbReference type="FunFam" id="1.10.340.70:FF:000001">
    <property type="entry name" value="Retrovirus-related Pol polyprotein from transposon gypsy-like Protein"/>
    <property type="match status" value="1"/>
</dbReference>
<evidence type="ECO:0000256" key="4">
    <source>
        <dbReference type="ARBA" id="ARBA00022722"/>
    </source>
</evidence>
<name>A0A131XNK6_9ACAR</name>
<evidence type="ECO:0000259" key="12">
    <source>
        <dbReference type="PROSITE" id="PS50994"/>
    </source>
</evidence>
<dbReference type="SUPFAM" id="SSF57756">
    <property type="entry name" value="Retrovirus zinc finger-like domains"/>
    <property type="match status" value="1"/>
</dbReference>
<dbReference type="EC" id="2.7.7.49" evidence="1"/>
<dbReference type="SMART" id="SM00343">
    <property type="entry name" value="ZnF_C2HC"/>
    <property type="match status" value="1"/>
</dbReference>
<evidence type="ECO:0000256" key="8">
    <source>
        <dbReference type="PROSITE-ProRule" id="PRU00047"/>
    </source>
</evidence>
<evidence type="ECO:0000259" key="10">
    <source>
        <dbReference type="PROSITE" id="PS50158"/>
    </source>
</evidence>
<protein>
    <recommendedName>
        <fullName evidence="1">RNA-directed DNA polymerase</fullName>
        <ecNumber evidence="1">2.7.7.49</ecNumber>
    </recommendedName>
</protein>
<dbReference type="Pfam" id="PF00665">
    <property type="entry name" value="rve"/>
    <property type="match status" value="1"/>
</dbReference>
<dbReference type="PANTHER" id="PTHR37984:SF5">
    <property type="entry name" value="PROTEIN NYNRIN-LIKE"/>
    <property type="match status" value="1"/>
</dbReference>
<evidence type="ECO:0000256" key="5">
    <source>
        <dbReference type="ARBA" id="ARBA00022759"/>
    </source>
</evidence>
<proteinExistence type="evidence at transcript level"/>
<dbReference type="GO" id="GO:0042575">
    <property type="term" value="C:DNA polymerase complex"/>
    <property type="evidence" value="ECO:0007669"/>
    <property type="project" value="UniProtKB-ARBA"/>
</dbReference>
<dbReference type="Pfam" id="PF17917">
    <property type="entry name" value="RT_RNaseH"/>
    <property type="match status" value="1"/>
</dbReference>
<keyword evidence="4" id="KW-0540">Nuclease</keyword>
<dbReference type="InterPro" id="IPR038269">
    <property type="entry name" value="SCAN_sf"/>
</dbReference>
<dbReference type="PROSITE" id="PS50994">
    <property type="entry name" value="INTEGRASE"/>
    <property type="match status" value="1"/>
</dbReference>
<sequence>EAERRELREREEAERRELREREREEAERQERLEMKRIELALRQCSQAPSVASATVPVSGHRIRDQLPPFVVGEDMAKYLVKFEHVCERNAIERSLWAQNLLALLPGEVSDVITCLSREAFESYDEVKEALLRRYKLSPEAFRQRFRYAKRGNESHVDFAFRLKADLVEWLKGEDVYDDRDKVVECIALEQFYRCIEEDVKLWLQDKLGEVQLNKAAELAEEYYIRRNLHSRAVRVEKGERKEGFPRKPDERKPFPNRNLRKDPSLTKETVRDGQTEAQKSGEVPKQRNDTTRAFESRKPLICYHCKKEGHIALNCKQKFAFATIQESEKNIQLLEPYIQEISVNGKTCRALRDSAATMDVVHPSFVCPNDFTGECAWIRQVAEEQSVCLPIATVVIEGSFGKLHPEAAVSAALPDCFPYLFSNNSEQLLKEQGKSFFSSIAYMALTRSQARKLSQELDLVSCSKTSPAKAAELRDLGCESTAPRTEDSRVGLLEQPVGRAVSVVSVGGETEVAPLSQTGTTLSPVAESWCELSKVDRETLIREQREDFSIKALMESVKLGTKKKNVSFYEKSGLFYRSYTDVKGRKYEQLLIPQKYRRQLVELAHENAWAGHLGLKKTKARISLEFYWPKCWKDTEDFVRSCDTCQRVGKSTDKWKAPMRLVPLITEPFRRLVIDIVGPLPESRQGCRYILTALCVATKFPEAVPLRELNSPHVVDALLSIFARVGFPSEIQCDNGSVFTSCLTSTFLDKCGIKVVHSSIHHPQSNPVERMHSVLKRILRALCYEHKCDWEACIPPAMFALRSAPHESTGFSPAELVYGRSLRTPLRMLRESWEGFDEDPNVVAYVLDLLQRLGKTKDLVESHMKAAQVLSKEYYDKLAKKRTFEVGSQVMLLRPSKKNKLEVHWEGPAKVISKLSDTNYEVKLGRRSNKIYHSNLMKPYVQRQAIVNLLLNASEEEGADILTSRDLTERGSEVMLEQLNLEPRLSEAQKEDLRRIVSEFKEVFSDRPGNTTVIKHDIELTSEEPISSKPYRCSPVQKQIMKGEIDRMLALGVIVPGESDYTSPLILVQVPGKDPRPCIDYRRLNAITRDQTYPIPNLEERVETVSKSNYISTLDLVRGYWQVPLTERASRYAAFVSPFGTYRPLMLSFGLKNAPYCFSSLMDRVLNGLSEFALPYLDDVAIFSNSWEEHIEHLRVVLNRLKEAGLTAKPAKCHLGCSDVSYLGHIVGRGRRRPSEIKVAAVMNYPRPTSKSEIRAFLGLAGYYQHYVPNYSSIASPLTDALRKSEPVKVTWDSEKENAFCTLKQALSEKPVLMAPDFSKGFIIQCDASDRGMGAILCQEDSGGNERPVLYLSRKLSCREEAYSTSEKECACLVWAVQKLACYVSGSKFVVETDHCPLTWLNNMSSKSGRLLRWSMILRQHNLDVRYKKGKLNANADALSRAF</sequence>
<evidence type="ECO:0000256" key="3">
    <source>
        <dbReference type="ARBA" id="ARBA00022695"/>
    </source>
</evidence>
<evidence type="ECO:0000259" key="11">
    <source>
        <dbReference type="PROSITE" id="PS50878"/>
    </source>
</evidence>
<dbReference type="SUPFAM" id="SSF56672">
    <property type="entry name" value="DNA/RNA polymerases"/>
    <property type="match status" value="1"/>
</dbReference>
<dbReference type="SUPFAM" id="SSF47353">
    <property type="entry name" value="Retrovirus capsid dimerization domain-like"/>
    <property type="match status" value="1"/>
</dbReference>
<feature type="region of interest" description="Disordered" evidence="9">
    <location>
        <begin position="1"/>
        <end position="28"/>
    </location>
</feature>
<dbReference type="Pfam" id="PF22938">
    <property type="entry name" value="Integrase_p58_C"/>
    <property type="match status" value="1"/>
</dbReference>
<dbReference type="InterPro" id="IPR041373">
    <property type="entry name" value="RT_RNaseH"/>
</dbReference>
<dbReference type="InterPro" id="IPR054465">
    <property type="entry name" value="Integrase_p58-like_C"/>
</dbReference>
<dbReference type="InterPro" id="IPR041588">
    <property type="entry name" value="Integrase_H2C2"/>
</dbReference>
<evidence type="ECO:0000313" key="13">
    <source>
        <dbReference type="EMBL" id="JAP67912.1"/>
    </source>
</evidence>
<dbReference type="Pfam" id="PF17921">
    <property type="entry name" value="Integrase_H2C2"/>
    <property type="match status" value="1"/>
</dbReference>
<evidence type="ECO:0000256" key="2">
    <source>
        <dbReference type="ARBA" id="ARBA00022679"/>
    </source>
</evidence>
<accession>A0A131XNK6</accession>
<dbReference type="InterPro" id="IPR003309">
    <property type="entry name" value="SCAN_dom"/>
</dbReference>
<feature type="compositionally biased region" description="Basic and acidic residues" evidence="9">
    <location>
        <begin position="236"/>
        <end position="274"/>
    </location>
</feature>
<dbReference type="CDD" id="cd01647">
    <property type="entry name" value="RT_LTR"/>
    <property type="match status" value="1"/>
</dbReference>
<keyword evidence="5" id="KW-0255">Endonuclease</keyword>
<dbReference type="GO" id="GO:0015074">
    <property type="term" value="P:DNA integration"/>
    <property type="evidence" value="ECO:0007669"/>
    <property type="project" value="InterPro"/>
</dbReference>
<dbReference type="EMBL" id="GEFH01000669">
    <property type="protein sequence ID" value="JAP67912.1"/>
    <property type="molecule type" value="mRNA"/>
</dbReference>
<dbReference type="InterPro" id="IPR036397">
    <property type="entry name" value="RNaseH_sf"/>
</dbReference>
<dbReference type="Gene3D" id="3.10.10.10">
    <property type="entry name" value="HIV Type 1 Reverse Transcriptase, subunit A, domain 1"/>
    <property type="match status" value="1"/>
</dbReference>
<feature type="domain" description="Reverse transcriptase" evidence="11">
    <location>
        <begin position="1049"/>
        <end position="1227"/>
    </location>
</feature>
<dbReference type="InterPro" id="IPR036875">
    <property type="entry name" value="Znf_CCHC_sf"/>
</dbReference>
<dbReference type="Gene3D" id="1.10.340.70">
    <property type="match status" value="1"/>
</dbReference>
<dbReference type="InterPro" id="IPR000477">
    <property type="entry name" value="RT_dom"/>
</dbReference>
<feature type="domain" description="CCHC-type" evidence="10">
    <location>
        <begin position="302"/>
        <end position="317"/>
    </location>
</feature>